<keyword evidence="1" id="KW-0862">Zinc</keyword>
<dbReference type="InterPro" id="IPR007527">
    <property type="entry name" value="Znf_SWIM"/>
</dbReference>
<dbReference type="OrthoDB" id="9760715at2"/>
<name>A0A426D6R2_9LACO</name>
<dbReference type="AlphaFoldDB" id="A0A426D6R2"/>
<keyword evidence="4" id="KW-1185">Reference proteome</keyword>
<keyword evidence="1" id="KW-0479">Metal-binding</keyword>
<protein>
    <recommendedName>
        <fullName evidence="2">SWIM-type domain-containing protein</fullName>
    </recommendedName>
</protein>
<keyword evidence="1" id="KW-0863">Zinc-finger</keyword>
<dbReference type="EMBL" id="QWZQ01000023">
    <property type="protein sequence ID" value="RRK10336.1"/>
    <property type="molecule type" value="Genomic_DNA"/>
</dbReference>
<reference evidence="3 4" key="1">
    <citation type="submission" date="2018-08" db="EMBL/GenBank/DDBJ databases">
        <title>Genome Lactobacillus garii FI11369.</title>
        <authorList>
            <person name="Diaz M."/>
            <person name="Narbad A."/>
        </authorList>
    </citation>
    <scope>NUCLEOTIDE SEQUENCE [LARGE SCALE GENOMIC DNA]</scope>
    <source>
        <strain evidence="3 4">FI11369</strain>
    </source>
</reference>
<dbReference type="RefSeq" id="WP_125072421.1">
    <property type="nucleotide sequence ID" value="NZ_QWZQ01000023.1"/>
</dbReference>
<proteinExistence type="predicted"/>
<evidence type="ECO:0000259" key="2">
    <source>
        <dbReference type="PROSITE" id="PS50966"/>
    </source>
</evidence>
<organism evidence="3 4">
    <name type="scientific">Lactiplantibacillus garii</name>
    <dbReference type="NCBI Taxonomy" id="2306423"/>
    <lineage>
        <taxon>Bacteria</taxon>
        <taxon>Bacillati</taxon>
        <taxon>Bacillota</taxon>
        <taxon>Bacilli</taxon>
        <taxon>Lactobacillales</taxon>
        <taxon>Lactobacillaceae</taxon>
        <taxon>Lactiplantibacillus</taxon>
    </lineage>
</organism>
<dbReference type="PROSITE" id="PS50966">
    <property type="entry name" value="ZF_SWIM"/>
    <property type="match status" value="1"/>
</dbReference>
<evidence type="ECO:0000313" key="3">
    <source>
        <dbReference type="EMBL" id="RRK10336.1"/>
    </source>
</evidence>
<dbReference type="Proteomes" id="UP000283633">
    <property type="component" value="Unassembled WGS sequence"/>
</dbReference>
<accession>A0A426D6R2</accession>
<evidence type="ECO:0000256" key="1">
    <source>
        <dbReference type="PROSITE-ProRule" id="PRU00325"/>
    </source>
</evidence>
<dbReference type="GO" id="GO:0008270">
    <property type="term" value="F:zinc ion binding"/>
    <property type="evidence" value="ECO:0007669"/>
    <property type="project" value="UniProtKB-KW"/>
</dbReference>
<sequence length="400" mass="46835">MAWQSLFTPTILQRGWHYYQRGLVHDYVHDAVHQSATVNGTHHYHVALTYQHKHTSDLSCDCPYAKAGNHCKHMAALLYYVTKARPMTNVTRLDVSQEQLDQLMEQATDHQIKAYLRQLLTKDFDHFKQFQTLVFKHFIDTNTQSPSKQLTTLFHHFTDNEGRVTPSTAPQFQTILQYFFKVNLERLITAQKFKSAFNLSTHLFRKLTRLNHLSPVNTFAKVEADIQAAWSRLARQEDPSLNQYMFHWYCANVTTLPFPQSASVENLLFNDQLYTEPRELRTKLKLIDQKLIQFQNTTYHSPLTQQVGPIEWVHYRIAVMKDLRLTPKASQNFCLLHCNDPIVRDYYLESCRAKSAYVTALNYLRSVQVKAQEANDDSTANWCTYTLNHLNEFWHTSKLL</sequence>
<evidence type="ECO:0000313" key="4">
    <source>
        <dbReference type="Proteomes" id="UP000283633"/>
    </source>
</evidence>
<feature type="domain" description="SWIM-type" evidence="2">
    <location>
        <begin position="44"/>
        <end position="82"/>
    </location>
</feature>
<gene>
    <name evidence="3" type="ORF">D1831_08085</name>
</gene>
<comment type="caution">
    <text evidence="3">The sequence shown here is derived from an EMBL/GenBank/DDBJ whole genome shotgun (WGS) entry which is preliminary data.</text>
</comment>